<sequence length="657" mass="68941">MTSTRPPRRGGNSEGRPPRRRRRSQPGLVAVLIVAVVAVSVPAVWFITRDGVTVEQAAAAQPAPAAAPQEPKETSFWSTSTKVKATPRADRAPVELGMRFTAARSGWVAGVRFYKAPGDKGKHTGSLWSAGGKRLARVTFDGESASGWQEARFASPVRLKAKQLYTVSYHSAAGNYVGSRGFDSARSGPLATTSRNAGVFGYGRSTFPDRWNAKGYNYWVDVIFRWRDHSPAPVPTGPSQPPQPSQGPGETPVPSPTPSTGATPGTSSSPSRTADASPGPSQTGTGPSPSQTGTGPSPSQTTGTSPSPSQTGASPSGSSSQTAGPGPSTSTSPSATTTGTPRPTPTSRPTLTPRPTPTPRPTLTPKPTPTPRPTLTPKPTPTPRPTLTPGPTPTPRPSDGGSSCAGHPTPACTGVPPGTQLRRSTLNEDGAAYRVTKPDTVLDGVHIPGDLLIHAENVTVRNSQIDGGVINADGPRTYRFTITDSTVGPAQGCKTLPGIGQDKYTALRVHVRNHGDGFRASGDDVVIRDSYANLCSNPGDHSDGIQTYNTGKGLTFDHNTIDQRHAKDVTAPIFLVDKQIVDAVVTDNLVMGGTYSIQLKNARGNLVVRDNKLVDDSWIYGPVEADCKAIDWAGNSLVKIDQNYRITSVVGPLECDG</sequence>
<feature type="domain" description="DUF4082" evidence="3">
    <location>
        <begin position="86"/>
        <end position="220"/>
    </location>
</feature>
<evidence type="ECO:0000256" key="2">
    <source>
        <dbReference type="SAM" id="Phobius"/>
    </source>
</evidence>
<feature type="region of interest" description="Disordered" evidence="1">
    <location>
        <begin position="231"/>
        <end position="420"/>
    </location>
</feature>
<evidence type="ECO:0000259" key="3">
    <source>
        <dbReference type="Pfam" id="PF13313"/>
    </source>
</evidence>
<dbReference type="Pfam" id="PF13313">
    <property type="entry name" value="DUF4082"/>
    <property type="match status" value="1"/>
</dbReference>
<keyword evidence="5" id="KW-1185">Reference proteome</keyword>
<dbReference type="EMBL" id="FOQY01000014">
    <property type="protein sequence ID" value="SFJ92956.1"/>
    <property type="molecule type" value="Genomic_DNA"/>
</dbReference>
<feature type="transmembrane region" description="Helical" evidence="2">
    <location>
        <begin position="26"/>
        <end position="47"/>
    </location>
</feature>
<keyword evidence="2" id="KW-0812">Transmembrane</keyword>
<proteinExistence type="predicted"/>
<protein>
    <recommendedName>
        <fullName evidence="3">DUF4082 domain-containing protein</fullName>
    </recommendedName>
</protein>
<gene>
    <name evidence="4" type="ORF">SAMN05216275_11434</name>
</gene>
<keyword evidence="2" id="KW-0472">Membrane</keyword>
<organism evidence="4 5">
    <name type="scientific">Streptosporangium canum</name>
    <dbReference type="NCBI Taxonomy" id="324952"/>
    <lineage>
        <taxon>Bacteria</taxon>
        <taxon>Bacillati</taxon>
        <taxon>Actinomycetota</taxon>
        <taxon>Actinomycetes</taxon>
        <taxon>Streptosporangiales</taxon>
        <taxon>Streptosporangiaceae</taxon>
        <taxon>Streptosporangium</taxon>
    </lineage>
</organism>
<dbReference type="Proteomes" id="UP000199111">
    <property type="component" value="Unassembled WGS sequence"/>
</dbReference>
<feature type="compositionally biased region" description="Pro residues" evidence="1">
    <location>
        <begin position="232"/>
        <end position="257"/>
    </location>
</feature>
<evidence type="ECO:0000313" key="4">
    <source>
        <dbReference type="EMBL" id="SFJ92956.1"/>
    </source>
</evidence>
<dbReference type="InterPro" id="IPR025141">
    <property type="entry name" value="DUF4082"/>
</dbReference>
<evidence type="ECO:0000256" key="1">
    <source>
        <dbReference type="SAM" id="MobiDB-lite"/>
    </source>
</evidence>
<accession>A0A1I3VEY5</accession>
<dbReference type="InterPro" id="IPR011050">
    <property type="entry name" value="Pectin_lyase_fold/virulence"/>
</dbReference>
<name>A0A1I3VEY5_9ACTN</name>
<evidence type="ECO:0000313" key="5">
    <source>
        <dbReference type="Proteomes" id="UP000199111"/>
    </source>
</evidence>
<reference evidence="5" key="1">
    <citation type="submission" date="2016-10" db="EMBL/GenBank/DDBJ databases">
        <authorList>
            <person name="Varghese N."/>
            <person name="Submissions S."/>
        </authorList>
    </citation>
    <scope>NUCLEOTIDE SEQUENCE [LARGE SCALE GENOMIC DNA]</scope>
    <source>
        <strain evidence="5">CGMCC 4.2126</strain>
    </source>
</reference>
<feature type="region of interest" description="Disordered" evidence="1">
    <location>
        <begin position="1"/>
        <end position="24"/>
    </location>
</feature>
<dbReference type="SUPFAM" id="SSF51126">
    <property type="entry name" value="Pectin lyase-like"/>
    <property type="match status" value="1"/>
</dbReference>
<feature type="compositionally biased region" description="Low complexity" evidence="1">
    <location>
        <begin position="258"/>
        <end position="341"/>
    </location>
</feature>
<dbReference type="AlphaFoldDB" id="A0A1I3VEY5"/>
<feature type="region of interest" description="Disordered" evidence="1">
    <location>
        <begin position="61"/>
        <end position="88"/>
    </location>
</feature>
<keyword evidence="2" id="KW-1133">Transmembrane helix</keyword>
<feature type="compositionally biased region" description="Pro residues" evidence="1">
    <location>
        <begin position="342"/>
        <end position="396"/>
    </location>
</feature>